<dbReference type="RefSeq" id="WP_231446835.1">
    <property type="nucleotide sequence ID" value="NZ_JAJOMB010000016.1"/>
</dbReference>
<comment type="caution">
    <text evidence="1">The sequence shown here is derived from an EMBL/GenBank/DDBJ whole genome shotgun (WGS) entry which is preliminary data.</text>
</comment>
<dbReference type="EMBL" id="JAJOMB010000016">
    <property type="protein sequence ID" value="MCD5314376.1"/>
    <property type="molecule type" value="Genomic_DNA"/>
</dbReference>
<proteinExistence type="predicted"/>
<keyword evidence="2" id="KW-1185">Reference proteome</keyword>
<organism evidence="1 2">
    <name type="scientific">Kineosporia babensis</name>
    <dbReference type="NCBI Taxonomy" id="499548"/>
    <lineage>
        <taxon>Bacteria</taxon>
        <taxon>Bacillati</taxon>
        <taxon>Actinomycetota</taxon>
        <taxon>Actinomycetes</taxon>
        <taxon>Kineosporiales</taxon>
        <taxon>Kineosporiaceae</taxon>
        <taxon>Kineosporia</taxon>
    </lineage>
</organism>
<evidence type="ECO:0000313" key="2">
    <source>
        <dbReference type="Proteomes" id="UP001138997"/>
    </source>
</evidence>
<protein>
    <submittedName>
        <fullName evidence="1">Uncharacterized protein</fullName>
    </submittedName>
</protein>
<accession>A0A9X1NJK4</accession>
<name>A0A9X1NJK4_9ACTN</name>
<gene>
    <name evidence="1" type="ORF">LR394_26065</name>
</gene>
<dbReference type="Proteomes" id="UP001138997">
    <property type="component" value="Unassembled WGS sequence"/>
</dbReference>
<reference evidence="1" key="1">
    <citation type="submission" date="2021-11" db="EMBL/GenBank/DDBJ databases">
        <title>Streptomyces corallinus and Kineosporia corallina sp. nov., two new coral-derived marine actinobacteria.</title>
        <authorList>
            <person name="Buangrab K."/>
            <person name="Sutthacheep M."/>
            <person name="Yeemin T."/>
            <person name="Harunari E."/>
            <person name="Igarashi Y."/>
            <person name="Sripreechasak P."/>
            <person name="Kanchanasin P."/>
            <person name="Tanasupawat S."/>
            <person name="Phongsopitanun W."/>
        </authorList>
    </citation>
    <scope>NUCLEOTIDE SEQUENCE</scope>
    <source>
        <strain evidence="1">JCM 31032</strain>
    </source>
</reference>
<evidence type="ECO:0000313" key="1">
    <source>
        <dbReference type="EMBL" id="MCD5314376.1"/>
    </source>
</evidence>
<sequence length="92" mass="10003">MTSSPHEDRRAELLQLVDAAQRVAGVVAARDRGDRDDAAHLLSTLHDDGMLGQGALLLTDVLLRLHQERTGESLQTTLQHLSVQLEASLRAA</sequence>
<dbReference type="AlphaFoldDB" id="A0A9X1NJK4"/>